<dbReference type="CDD" id="cd00085">
    <property type="entry name" value="HNHc"/>
    <property type="match status" value="1"/>
</dbReference>
<accession>A0A941E9N8</accession>
<evidence type="ECO:0000313" key="3">
    <source>
        <dbReference type="Proteomes" id="UP000678545"/>
    </source>
</evidence>
<feature type="domain" description="HNH nuclease" evidence="1">
    <location>
        <begin position="131"/>
        <end position="171"/>
    </location>
</feature>
<dbReference type="Pfam" id="PF01844">
    <property type="entry name" value="HNH"/>
    <property type="match status" value="1"/>
</dbReference>
<organism evidence="2 3">
    <name type="scientific">Undibacterium fentianense</name>
    <dbReference type="NCBI Taxonomy" id="2828728"/>
    <lineage>
        <taxon>Bacteria</taxon>
        <taxon>Pseudomonadati</taxon>
        <taxon>Pseudomonadota</taxon>
        <taxon>Betaproteobacteria</taxon>
        <taxon>Burkholderiales</taxon>
        <taxon>Oxalobacteraceae</taxon>
        <taxon>Undibacterium</taxon>
    </lineage>
</organism>
<dbReference type="Proteomes" id="UP000678545">
    <property type="component" value="Unassembled WGS sequence"/>
</dbReference>
<evidence type="ECO:0000313" key="2">
    <source>
        <dbReference type="EMBL" id="MBR7801158.1"/>
    </source>
</evidence>
<sequence length="223" mass="25855">MSRAFFREPIPEIYKCAELIRTAVEAHISGNSEVASDLFNLANDIAVREWLESIWGKSSPYVKFKSVPNSLPILSKEDRLEVRMPSGQQKASLLRRDGFYCRFCEIPVIRKEVRHYLHTIYPNTLPWGRKNISQHAAFQVMWAQYDHIIPHARGGTNSLENMVITCAACNFGRMDFTLEEVGIEDPRSRLIKRGLWNGMEHVLPLRQRVEWNHVSQSLNFRLT</sequence>
<dbReference type="SMART" id="SM00507">
    <property type="entry name" value="HNHc"/>
    <property type="match status" value="1"/>
</dbReference>
<proteinExistence type="predicted"/>
<keyword evidence="3" id="KW-1185">Reference proteome</keyword>
<dbReference type="EMBL" id="JAGSPJ010000006">
    <property type="protein sequence ID" value="MBR7801158.1"/>
    <property type="molecule type" value="Genomic_DNA"/>
</dbReference>
<evidence type="ECO:0000259" key="1">
    <source>
        <dbReference type="SMART" id="SM00507"/>
    </source>
</evidence>
<dbReference type="AlphaFoldDB" id="A0A941E9N8"/>
<gene>
    <name evidence="2" type="ORF">KDM90_14215</name>
</gene>
<comment type="caution">
    <text evidence="2">The sequence shown here is derived from an EMBL/GenBank/DDBJ whole genome shotgun (WGS) entry which is preliminary data.</text>
</comment>
<dbReference type="RefSeq" id="WP_212676285.1">
    <property type="nucleotide sequence ID" value="NZ_JAGSPJ010000006.1"/>
</dbReference>
<name>A0A941E9N8_9BURK</name>
<keyword evidence="2" id="KW-0540">Nuclease</keyword>
<dbReference type="GO" id="GO:0004519">
    <property type="term" value="F:endonuclease activity"/>
    <property type="evidence" value="ECO:0007669"/>
    <property type="project" value="UniProtKB-KW"/>
</dbReference>
<keyword evidence="2" id="KW-0378">Hydrolase</keyword>
<reference evidence="2" key="1">
    <citation type="submission" date="2021-04" db="EMBL/GenBank/DDBJ databases">
        <title>novel species isolated from subtropical streams in China.</title>
        <authorList>
            <person name="Lu H."/>
        </authorList>
    </citation>
    <scope>NUCLEOTIDE SEQUENCE</scope>
    <source>
        <strain evidence="2">FT137W</strain>
    </source>
</reference>
<dbReference type="Gene3D" id="1.10.30.50">
    <property type="match status" value="1"/>
</dbReference>
<dbReference type="InterPro" id="IPR003615">
    <property type="entry name" value="HNH_nuc"/>
</dbReference>
<keyword evidence="2" id="KW-0255">Endonuclease</keyword>
<protein>
    <submittedName>
        <fullName evidence="2">HNH endonuclease</fullName>
    </submittedName>
</protein>
<dbReference type="InterPro" id="IPR002711">
    <property type="entry name" value="HNH"/>
</dbReference>